<evidence type="ECO:0000313" key="2">
    <source>
        <dbReference type="Proteomes" id="UP001235712"/>
    </source>
</evidence>
<evidence type="ECO:0000313" key="1">
    <source>
        <dbReference type="EMBL" id="MDP9824669.1"/>
    </source>
</evidence>
<keyword evidence="2" id="KW-1185">Reference proteome</keyword>
<proteinExistence type="predicted"/>
<dbReference type="RefSeq" id="WP_307237658.1">
    <property type="nucleotide sequence ID" value="NZ_JAUSQZ010000001.1"/>
</dbReference>
<reference evidence="1 2" key="1">
    <citation type="submission" date="2023-07" db="EMBL/GenBank/DDBJ databases">
        <title>Sequencing the genomes of 1000 actinobacteria strains.</title>
        <authorList>
            <person name="Klenk H.-P."/>
        </authorList>
    </citation>
    <scope>NUCLEOTIDE SEQUENCE [LARGE SCALE GENOMIC DNA]</scope>
    <source>
        <strain evidence="1 2">DSM 44388</strain>
    </source>
</reference>
<organism evidence="1 2">
    <name type="scientific">Kineosporia succinea</name>
    <dbReference type="NCBI Taxonomy" id="84632"/>
    <lineage>
        <taxon>Bacteria</taxon>
        <taxon>Bacillati</taxon>
        <taxon>Actinomycetota</taxon>
        <taxon>Actinomycetes</taxon>
        <taxon>Kineosporiales</taxon>
        <taxon>Kineosporiaceae</taxon>
        <taxon>Kineosporia</taxon>
    </lineage>
</organism>
<comment type="caution">
    <text evidence="1">The sequence shown here is derived from an EMBL/GenBank/DDBJ whole genome shotgun (WGS) entry which is preliminary data.</text>
</comment>
<sequence>MRSAPQPLLRFLERGGAFSRMGNGEIDIDFLASMRAGTTEEVLAHEPLHDLSQENLDRIDGFRWVAPGPSQPLNA</sequence>
<protein>
    <submittedName>
        <fullName evidence="1">Uncharacterized protein</fullName>
    </submittedName>
</protein>
<name>A0ABT9NWY9_9ACTN</name>
<gene>
    <name evidence="1" type="ORF">J2S57_000418</name>
</gene>
<dbReference type="Proteomes" id="UP001235712">
    <property type="component" value="Unassembled WGS sequence"/>
</dbReference>
<dbReference type="EMBL" id="JAUSQZ010000001">
    <property type="protein sequence ID" value="MDP9824669.1"/>
    <property type="molecule type" value="Genomic_DNA"/>
</dbReference>
<accession>A0ABT9NWY9</accession>